<proteinExistence type="predicted"/>
<keyword evidence="2" id="KW-1185">Reference proteome</keyword>
<dbReference type="Proteomes" id="UP000064967">
    <property type="component" value="Chromosome"/>
</dbReference>
<reference evidence="1 2" key="1">
    <citation type="submission" date="2015-08" db="EMBL/GenBank/DDBJ databases">
        <authorList>
            <person name="Babu N.S."/>
            <person name="Beckwith C.J."/>
            <person name="Beseler K.G."/>
            <person name="Brison A."/>
            <person name="Carone J.V."/>
            <person name="Caskin T.P."/>
            <person name="Diamond M."/>
            <person name="Durham M.E."/>
            <person name="Foxe J.M."/>
            <person name="Go M."/>
            <person name="Henderson B.A."/>
            <person name="Jones I.B."/>
            <person name="McGettigan J.A."/>
            <person name="Micheletti S.J."/>
            <person name="Nasrallah M.E."/>
            <person name="Ortiz D."/>
            <person name="Piller C.R."/>
            <person name="Privatt S.R."/>
            <person name="Schneider S.L."/>
            <person name="Sharp S."/>
            <person name="Smith T.C."/>
            <person name="Stanton J.D."/>
            <person name="Ullery H.E."/>
            <person name="Wilson R.J."/>
            <person name="Serrano M.G."/>
            <person name="Buck G."/>
            <person name="Lee V."/>
            <person name="Wang Y."/>
            <person name="Carvalho R."/>
            <person name="Voegtly L."/>
            <person name="Shi R."/>
            <person name="Duckworth R."/>
            <person name="Johnson A."/>
            <person name="Loviza R."/>
            <person name="Walstead R."/>
            <person name="Shah Z."/>
            <person name="Kiflezghi M."/>
            <person name="Wade K."/>
            <person name="Ball S.L."/>
            <person name="Bradley K.W."/>
            <person name="Asai D.J."/>
            <person name="Bowman C.A."/>
            <person name="Russell D.A."/>
            <person name="Pope W.H."/>
            <person name="Jacobs-Sera D."/>
            <person name="Hendrix R.W."/>
            <person name="Hatfull G.F."/>
        </authorList>
    </citation>
    <scope>NUCLEOTIDE SEQUENCE [LARGE SCALE GENOMIC DNA]</scope>
    <source>
        <strain evidence="1 2">DSM 27648</strain>
    </source>
</reference>
<dbReference type="KEGG" id="llu:AKJ09_06357"/>
<gene>
    <name evidence="1" type="ORF">AKJ09_06357</name>
</gene>
<protein>
    <submittedName>
        <fullName evidence="1">Uncharacterized protein</fullName>
    </submittedName>
</protein>
<dbReference type="EMBL" id="CP012333">
    <property type="protein sequence ID" value="AKU99693.1"/>
    <property type="molecule type" value="Genomic_DNA"/>
</dbReference>
<accession>A0A0K1Q1N4</accession>
<organism evidence="1 2">
    <name type="scientific">Labilithrix luteola</name>
    <dbReference type="NCBI Taxonomy" id="1391654"/>
    <lineage>
        <taxon>Bacteria</taxon>
        <taxon>Pseudomonadati</taxon>
        <taxon>Myxococcota</taxon>
        <taxon>Polyangia</taxon>
        <taxon>Polyangiales</taxon>
        <taxon>Labilitrichaceae</taxon>
        <taxon>Labilithrix</taxon>
    </lineage>
</organism>
<evidence type="ECO:0000313" key="1">
    <source>
        <dbReference type="EMBL" id="AKU99693.1"/>
    </source>
</evidence>
<dbReference type="AlphaFoldDB" id="A0A0K1Q1N4"/>
<sequence length="43" mass="4348">MHPSEPLSSRSIEFHGVIAISEAPIEAPIGTAIGGRSDTAACA</sequence>
<name>A0A0K1Q1N4_9BACT</name>
<evidence type="ECO:0000313" key="2">
    <source>
        <dbReference type="Proteomes" id="UP000064967"/>
    </source>
</evidence>